<keyword evidence="1" id="KW-0732">Signal</keyword>
<dbReference type="GO" id="GO:0005789">
    <property type="term" value="C:endoplasmic reticulum membrane"/>
    <property type="evidence" value="ECO:0007669"/>
    <property type="project" value="TreeGrafter"/>
</dbReference>
<accession>A0AAV0E3Q5</accession>
<protein>
    <recommendedName>
        <fullName evidence="1">Post-GPI attachment to proteins factor 3</fullName>
    </recommendedName>
</protein>
<feature type="transmembrane region" description="Helical" evidence="1">
    <location>
        <begin position="224"/>
        <end position="244"/>
    </location>
</feature>
<dbReference type="GO" id="GO:0006506">
    <property type="term" value="P:GPI anchor biosynthetic process"/>
    <property type="evidence" value="ECO:0007669"/>
    <property type="project" value="UniProtKB-KW"/>
</dbReference>
<evidence type="ECO:0000256" key="1">
    <source>
        <dbReference type="RuleBase" id="RU365066"/>
    </source>
</evidence>
<feature type="transmembrane region" description="Helical" evidence="1">
    <location>
        <begin position="310"/>
        <end position="327"/>
    </location>
</feature>
<comment type="caution">
    <text evidence="2">The sequence shown here is derived from an EMBL/GenBank/DDBJ whole genome shotgun (WGS) entry which is preliminary data.</text>
</comment>
<feature type="transmembrane region" description="Helical" evidence="1">
    <location>
        <begin position="159"/>
        <end position="179"/>
    </location>
</feature>
<comment type="similarity">
    <text evidence="1">Belongs to the PGAP3 family.</text>
</comment>
<keyword evidence="1" id="KW-0333">Golgi apparatus</keyword>
<dbReference type="PANTHER" id="PTHR13148">
    <property type="entry name" value="PER1-RELATED"/>
    <property type="match status" value="1"/>
</dbReference>
<reference evidence="2" key="1">
    <citation type="submission" date="2022-07" db="EMBL/GenBank/DDBJ databases">
        <authorList>
            <person name="Macas J."/>
            <person name="Novak P."/>
            <person name="Neumann P."/>
        </authorList>
    </citation>
    <scope>NUCLEOTIDE SEQUENCE</scope>
</reference>
<sequence length="343" mass="39548">MALIDRLVLLFAVFSSISASINASDGDADSIYKVCVQKCEKSGCVGDNCFQHCNFSSAENSTDGPWYLQEPLYLRWKQWDCLGDCRYYCMLDREEERQKLGLKPVKYHGRWPFKRVYGIQEPVSVALSALNLAIQFHGWVSFFILVNYKLSFRPNRKPYYEYTGLWHIYAILSMNLWFWRAVFHSRDVDLTERLEQSSVVALLGFSLILAIFRTFNVRIEAGRVMVSAPIVAFLTTHILYLNFYQFDHGLNRKICFAMVTAQLTMWGVWAGVSRHPSRWKLWAVVVGGVLVTLLEIFDFAPYWGFIDARAVSHAAAIPLTSLLWSFVKDDSELRTIILNKKAE</sequence>
<keyword evidence="1" id="KW-0472">Membrane</keyword>
<dbReference type="Proteomes" id="UP001152523">
    <property type="component" value="Unassembled WGS sequence"/>
</dbReference>
<keyword evidence="1" id="KW-0337">GPI-anchor biosynthesis</keyword>
<keyword evidence="1" id="KW-0812">Transmembrane</keyword>
<feature type="transmembrane region" description="Helical" evidence="1">
    <location>
        <begin position="199"/>
        <end position="217"/>
    </location>
</feature>
<evidence type="ECO:0000313" key="3">
    <source>
        <dbReference type="EMBL" id="CAH9121672.1"/>
    </source>
</evidence>
<dbReference type="EMBL" id="CAMAPF010000921">
    <property type="protein sequence ID" value="CAH9121672.1"/>
    <property type="molecule type" value="Genomic_DNA"/>
</dbReference>
<dbReference type="GO" id="GO:0016788">
    <property type="term" value="F:hydrolase activity, acting on ester bonds"/>
    <property type="evidence" value="ECO:0007669"/>
    <property type="project" value="TreeGrafter"/>
</dbReference>
<keyword evidence="1" id="KW-1133">Transmembrane helix</keyword>
<feature type="transmembrane region" description="Helical" evidence="1">
    <location>
        <begin position="250"/>
        <end position="269"/>
    </location>
</feature>
<dbReference type="InterPro" id="IPR007217">
    <property type="entry name" value="Per1-like"/>
</dbReference>
<name>A0AAV0E3Q5_9ASTE</name>
<comment type="function">
    <text evidence="1">Involved in the lipid remodeling steps of GPI-anchor maturation.</text>
</comment>
<keyword evidence="4" id="KW-1185">Reference proteome</keyword>
<dbReference type="PANTHER" id="PTHR13148:SF20">
    <property type="entry name" value="POST-GPI ATTACHMENT TO PROTEINS FACTOR 3"/>
    <property type="match status" value="1"/>
</dbReference>
<dbReference type="AlphaFoldDB" id="A0AAV0E3Q5"/>
<dbReference type="GO" id="GO:0000139">
    <property type="term" value="C:Golgi membrane"/>
    <property type="evidence" value="ECO:0007669"/>
    <property type="project" value="UniProtKB-SubCell"/>
</dbReference>
<comment type="subcellular location">
    <subcellularLocation>
        <location evidence="1">Golgi apparatus membrane</location>
        <topology evidence="1">Multi-pass membrane protein</topology>
    </subcellularLocation>
</comment>
<feature type="transmembrane region" description="Helical" evidence="1">
    <location>
        <begin position="281"/>
        <end position="304"/>
    </location>
</feature>
<evidence type="ECO:0000313" key="4">
    <source>
        <dbReference type="Proteomes" id="UP001152523"/>
    </source>
</evidence>
<feature type="chain" id="PRO_5044522760" description="Post-GPI attachment to proteins factor 3" evidence="1">
    <location>
        <begin position="24"/>
        <end position="343"/>
    </location>
</feature>
<dbReference type="Pfam" id="PF04080">
    <property type="entry name" value="Per1"/>
    <property type="match status" value="1"/>
</dbReference>
<feature type="signal peptide" evidence="1">
    <location>
        <begin position="1"/>
        <end position="23"/>
    </location>
</feature>
<feature type="transmembrane region" description="Helical" evidence="1">
    <location>
        <begin position="125"/>
        <end position="147"/>
    </location>
</feature>
<organism evidence="2 4">
    <name type="scientific">Cuscuta epithymum</name>
    <dbReference type="NCBI Taxonomy" id="186058"/>
    <lineage>
        <taxon>Eukaryota</taxon>
        <taxon>Viridiplantae</taxon>
        <taxon>Streptophyta</taxon>
        <taxon>Embryophyta</taxon>
        <taxon>Tracheophyta</taxon>
        <taxon>Spermatophyta</taxon>
        <taxon>Magnoliopsida</taxon>
        <taxon>eudicotyledons</taxon>
        <taxon>Gunneridae</taxon>
        <taxon>Pentapetalae</taxon>
        <taxon>asterids</taxon>
        <taxon>lamiids</taxon>
        <taxon>Solanales</taxon>
        <taxon>Convolvulaceae</taxon>
        <taxon>Cuscuteae</taxon>
        <taxon>Cuscuta</taxon>
        <taxon>Cuscuta subgen. Cuscuta</taxon>
    </lineage>
</organism>
<dbReference type="EMBL" id="CAMAPF010000223">
    <property type="protein sequence ID" value="CAH9114369.1"/>
    <property type="molecule type" value="Genomic_DNA"/>
</dbReference>
<evidence type="ECO:0000313" key="2">
    <source>
        <dbReference type="EMBL" id="CAH9114369.1"/>
    </source>
</evidence>
<gene>
    <name evidence="2" type="ORF">CEPIT_LOCUS20711</name>
    <name evidence="3" type="ORF">CEPIT_LOCUS23882</name>
</gene>
<proteinExistence type="inferred from homology"/>